<comment type="caution">
    <text evidence="9">The sequence shown here is derived from an EMBL/GenBank/DDBJ whole genome shotgun (WGS) entry which is preliminary data.</text>
</comment>
<evidence type="ECO:0000313" key="10">
    <source>
        <dbReference type="Proteomes" id="UP000008363"/>
    </source>
</evidence>
<keyword evidence="6" id="KW-1278">Translocase</keyword>
<dbReference type="OrthoDB" id="9112331at2"/>
<name>K6W040_9ACTN</name>
<keyword evidence="10" id="KW-1185">Reference proteome</keyword>
<sequence>MSGLHASIRCDTPAVSVDIDIDDGATLAIMGPNGAGKSTALSVLAGLRRSASTVTVGDEVVQDGRRFLPAHRRSVVLLAQRPKLFPHLSVRRNVAFGPSALRLQRGEVTERTDRWLDAVGVADLADRMPGQLSGGQAQRVALARALACEPRVLLLDEPFAALDVSVTQQIRSLLRDLLGQRSGVTVLVTHDLIDAVSLADDVAVMDAGRVVDAGRTREVLTTPGHPFTASLSGLNLFVGRHVDHAVDDDEGHRVVGGVVEDVPEGSPCAAAFSPRAVAVYLAPPHGSPRTMMRARVTDVVPRGDHAVVRTLVGRQIVDAEVTWSAVRDLGLVVGQDVVLVLKASEVRIYGVASPGAPVSAIEVGDPL</sequence>
<evidence type="ECO:0000256" key="5">
    <source>
        <dbReference type="ARBA" id="ARBA00022840"/>
    </source>
</evidence>
<dbReference type="InterPro" id="IPR003439">
    <property type="entry name" value="ABC_transporter-like_ATP-bd"/>
</dbReference>
<proteinExistence type="predicted"/>
<reference evidence="9 10" key="1">
    <citation type="submission" date="2012-08" db="EMBL/GenBank/DDBJ databases">
        <title>Whole genome shotgun sequence of Gordonia rhizosphera NBRC 16068.</title>
        <authorList>
            <person name="Takarada H."/>
            <person name="Isaki S."/>
            <person name="Hosoyama A."/>
            <person name="Tsuchikane K."/>
            <person name="Katsumata H."/>
            <person name="Baba S."/>
            <person name="Ohji S."/>
            <person name="Yamazaki S."/>
            <person name="Fujita N."/>
        </authorList>
    </citation>
    <scope>NUCLEOTIDE SEQUENCE [LARGE SCALE GENOMIC DNA]</scope>
    <source>
        <strain evidence="9 10">NBRC 16068</strain>
    </source>
</reference>
<dbReference type="InterPro" id="IPR005116">
    <property type="entry name" value="Transp-assoc_OB_typ1"/>
</dbReference>
<evidence type="ECO:0000259" key="8">
    <source>
        <dbReference type="PROSITE" id="PS50893"/>
    </source>
</evidence>
<organism evidence="9 10">
    <name type="scientific">Gordonia rhizosphera NBRC 16068</name>
    <dbReference type="NCBI Taxonomy" id="1108045"/>
    <lineage>
        <taxon>Bacteria</taxon>
        <taxon>Bacillati</taxon>
        <taxon>Actinomycetota</taxon>
        <taxon>Actinomycetes</taxon>
        <taxon>Mycobacteriales</taxon>
        <taxon>Gordoniaceae</taxon>
        <taxon>Gordonia</taxon>
    </lineage>
</organism>
<dbReference type="Pfam" id="PF00005">
    <property type="entry name" value="ABC_tran"/>
    <property type="match status" value="1"/>
</dbReference>
<keyword evidence="5 9" id="KW-0067">ATP-binding</keyword>
<evidence type="ECO:0000256" key="4">
    <source>
        <dbReference type="ARBA" id="ARBA00022741"/>
    </source>
</evidence>
<dbReference type="Gene3D" id="2.40.50.100">
    <property type="match status" value="1"/>
</dbReference>
<dbReference type="SUPFAM" id="SSF52540">
    <property type="entry name" value="P-loop containing nucleoside triphosphate hydrolases"/>
    <property type="match status" value="1"/>
</dbReference>
<dbReference type="InterPro" id="IPR050093">
    <property type="entry name" value="ABC_SmlMolc_Importer"/>
</dbReference>
<gene>
    <name evidence="9" type="primary">modC</name>
    <name evidence="9" type="ORF">GORHZ_182_00330</name>
</gene>
<dbReference type="InterPro" id="IPR003593">
    <property type="entry name" value="AAA+_ATPase"/>
</dbReference>
<protein>
    <submittedName>
        <fullName evidence="9">Molybdate ABC transporter ATP-binding protein</fullName>
    </submittedName>
</protein>
<dbReference type="PROSITE" id="PS00211">
    <property type="entry name" value="ABC_TRANSPORTER_1"/>
    <property type="match status" value="1"/>
</dbReference>
<dbReference type="STRING" id="1108045.GORHZ_182_00330"/>
<accession>K6W040</accession>
<dbReference type="PANTHER" id="PTHR42781">
    <property type="entry name" value="SPERMIDINE/PUTRESCINE IMPORT ATP-BINDING PROTEIN POTA"/>
    <property type="match status" value="1"/>
</dbReference>
<dbReference type="eggNOG" id="COG3842">
    <property type="taxonomic scope" value="Bacteria"/>
</dbReference>
<dbReference type="AlphaFoldDB" id="K6W040"/>
<keyword evidence="1" id="KW-0813">Transport</keyword>
<evidence type="ECO:0000313" key="9">
    <source>
        <dbReference type="EMBL" id="GAB92530.1"/>
    </source>
</evidence>
<dbReference type="SMART" id="SM00382">
    <property type="entry name" value="AAA"/>
    <property type="match status" value="1"/>
</dbReference>
<dbReference type="Pfam" id="PF03459">
    <property type="entry name" value="TOBE"/>
    <property type="match status" value="1"/>
</dbReference>
<keyword evidence="3" id="KW-0997">Cell inner membrane</keyword>
<dbReference type="InterPro" id="IPR017871">
    <property type="entry name" value="ABC_transporter-like_CS"/>
</dbReference>
<dbReference type="Proteomes" id="UP000008363">
    <property type="component" value="Unassembled WGS sequence"/>
</dbReference>
<dbReference type="GO" id="GO:0016887">
    <property type="term" value="F:ATP hydrolysis activity"/>
    <property type="evidence" value="ECO:0007669"/>
    <property type="project" value="InterPro"/>
</dbReference>
<evidence type="ECO:0000256" key="2">
    <source>
        <dbReference type="ARBA" id="ARBA00022475"/>
    </source>
</evidence>
<dbReference type="SUPFAM" id="SSF50331">
    <property type="entry name" value="MOP-like"/>
    <property type="match status" value="1"/>
</dbReference>
<dbReference type="PANTHER" id="PTHR42781:SF1">
    <property type="entry name" value="THIAMINE IMPORT ATP-BINDING PROTEIN THIQ"/>
    <property type="match status" value="1"/>
</dbReference>
<dbReference type="Gene3D" id="3.40.50.300">
    <property type="entry name" value="P-loop containing nucleotide triphosphate hydrolases"/>
    <property type="match status" value="1"/>
</dbReference>
<evidence type="ECO:0000256" key="7">
    <source>
        <dbReference type="ARBA" id="ARBA00023136"/>
    </source>
</evidence>
<evidence type="ECO:0000256" key="1">
    <source>
        <dbReference type="ARBA" id="ARBA00022448"/>
    </source>
</evidence>
<dbReference type="InterPro" id="IPR008995">
    <property type="entry name" value="Mo/tungstate-bd_C_term_dom"/>
</dbReference>
<dbReference type="RefSeq" id="WP_006337082.1">
    <property type="nucleotide sequence ID" value="NZ_BAHC01000182.1"/>
</dbReference>
<evidence type="ECO:0000256" key="3">
    <source>
        <dbReference type="ARBA" id="ARBA00022519"/>
    </source>
</evidence>
<dbReference type="PROSITE" id="PS50893">
    <property type="entry name" value="ABC_TRANSPORTER_2"/>
    <property type="match status" value="1"/>
</dbReference>
<dbReference type="GO" id="GO:0005524">
    <property type="term" value="F:ATP binding"/>
    <property type="evidence" value="ECO:0007669"/>
    <property type="project" value="UniProtKB-KW"/>
</dbReference>
<keyword evidence="4" id="KW-0547">Nucleotide-binding</keyword>
<dbReference type="InterPro" id="IPR027417">
    <property type="entry name" value="P-loop_NTPase"/>
</dbReference>
<keyword evidence="2" id="KW-1003">Cell membrane</keyword>
<feature type="domain" description="ABC transporter" evidence="8">
    <location>
        <begin position="8"/>
        <end position="232"/>
    </location>
</feature>
<evidence type="ECO:0000256" key="6">
    <source>
        <dbReference type="ARBA" id="ARBA00022967"/>
    </source>
</evidence>
<dbReference type="EMBL" id="BAHC01000182">
    <property type="protein sequence ID" value="GAB92530.1"/>
    <property type="molecule type" value="Genomic_DNA"/>
</dbReference>
<keyword evidence="7" id="KW-0472">Membrane</keyword>